<dbReference type="AlphaFoldDB" id="A0A2I0IE02"/>
<accession>A0A2I0IE02</accession>
<dbReference type="SUPFAM" id="SSF56672">
    <property type="entry name" value="DNA/RNA polymerases"/>
    <property type="match status" value="1"/>
</dbReference>
<evidence type="ECO:0000313" key="3">
    <source>
        <dbReference type="Proteomes" id="UP000233551"/>
    </source>
</evidence>
<dbReference type="Proteomes" id="UP000233551">
    <property type="component" value="Unassembled WGS sequence"/>
</dbReference>
<evidence type="ECO:0000259" key="1">
    <source>
        <dbReference type="Pfam" id="PF07727"/>
    </source>
</evidence>
<dbReference type="Pfam" id="PF07727">
    <property type="entry name" value="RVT_2"/>
    <property type="match status" value="1"/>
</dbReference>
<feature type="domain" description="Reverse transcriptase Ty1/copia-type" evidence="1">
    <location>
        <begin position="41"/>
        <end position="241"/>
    </location>
</feature>
<dbReference type="STRING" id="22663.A0A2I0IE02"/>
<reference evidence="2 3" key="1">
    <citation type="submission" date="2017-11" db="EMBL/GenBank/DDBJ databases">
        <title>De-novo sequencing of pomegranate (Punica granatum L.) genome.</title>
        <authorList>
            <person name="Akparov Z."/>
            <person name="Amiraslanov A."/>
            <person name="Hajiyeva S."/>
            <person name="Abbasov M."/>
            <person name="Kaur K."/>
            <person name="Hamwieh A."/>
            <person name="Solovyev V."/>
            <person name="Salamov A."/>
            <person name="Braich B."/>
            <person name="Kosarev P."/>
            <person name="Mahmoud A."/>
            <person name="Hajiyev E."/>
            <person name="Babayeva S."/>
            <person name="Izzatullayeva V."/>
            <person name="Mammadov A."/>
            <person name="Mammadov A."/>
            <person name="Sharifova S."/>
            <person name="Ojaghi J."/>
            <person name="Eynullazada K."/>
            <person name="Bayramov B."/>
            <person name="Abdulazimova A."/>
            <person name="Shahmuradov I."/>
        </authorList>
    </citation>
    <scope>NUCLEOTIDE SEQUENCE [LARGE SCALE GENOMIC DNA]</scope>
    <source>
        <strain evidence="3">cv. AG2017</strain>
        <tissue evidence="2">Leaf</tissue>
    </source>
</reference>
<dbReference type="EMBL" id="PGOL01003215">
    <property type="protein sequence ID" value="PKI42234.1"/>
    <property type="molecule type" value="Genomic_DNA"/>
</dbReference>
<proteinExistence type="predicted"/>
<gene>
    <name evidence="2" type="ORF">CRG98_037350</name>
</gene>
<dbReference type="InterPro" id="IPR013103">
    <property type="entry name" value="RVT_2"/>
</dbReference>
<dbReference type="InterPro" id="IPR043502">
    <property type="entry name" value="DNA/RNA_pol_sf"/>
</dbReference>
<organism evidence="2 3">
    <name type="scientific">Punica granatum</name>
    <name type="common">Pomegranate</name>
    <dbReference type="NCBI Taxonomy" id="22663"/>
    <lineage>
        <taxon>Eukaryota</taxon>
        <taxon>Viridiplantae</taxon>
        <taxon>Streptophyta</taxon>
        <taxon>Embryophyta</taxon>
        <taxon>Tracheophyta</taxon>
        <taxon>Spermatophyta</taxon>
        <taxon>Magnoliopsida</taxon>
        <taxon>eudicotyledons</taxon>
        <taxon>Gunneridae</taxon>
        <taxon>Pentapetalae</taxon>
        <taxon>rosids</taxon>
        <taxon>malvids</taxon>
        <taxon>Myrtales</taxon>
        <taxon>Lythraceae</taxon>
        <taxon>Punica</taxon>
    </lineage>
</organism>
<evidence type="ECO:0000313" key="2">
    <source>
        <dbReference type="EMBL" id="PKI42234.1"/>
    </source>
</evidence>
<name>A0A2I0IE02_PUNGR</name>
<protein>
    <recommendedName>
        <fullName evidence="1">Reverse transcriptase Ty1/copia-type domain-containing protein</fullName>
    </recommendedName>
</protein>
<keyword evidence="3" id="KW-1185">Reference proteome</keyword>
<comment type="caution">
    <text evidence="2">The sequence shown here is derived from an EMBL/GenBank/DDBJ whole genome shotgun (WGS) entry which is preliminary data.</text>
</comment>
<sequence length="267" mass="30958">MMVMLNLRPLELSITLMTLWISYKWLRLMNLSLRELILWIKQKTDDTTDRYKARLVAKGFNQRESIDYEEMFNPWSIRQLDVNNAFLYGHLSEEVYMSQPPGFSDPLHPDFVYRLRHSLYDLKQAPRAWFACLSNFLLSLGFYGSLADSSLFISRGRTYTTLILVYADDIILIDTPGAPFDSLIAALHQEFEMKNLGPLNYFLSMDATFDRIRLHLTQAKYIHDILSRSSMLDYKPISSPVTTGACLSLHDGDPFEDPSLYRSVRSL</sequence>